<evidence type="ECO:0000313" key="2">
    <source>
        <dbReference type="EMBL" id="KIO33639.1"/>
    </source>
</evidence>
<feature type="compositionally biased region" description="Polar residues" evidence="1">
    <location>
        <begin position="511"/>
        <end position="520"/>
    </location>
</feature>
<keyword evidence="3" id="KW-1185">Reference proteome</keyword>
<feature type="compositionally biased region" description="Basic and acidic residues" evidence="1">
    <location>
        <begin position="846"/>
        <end position="861"/>
    </location>
</feature>
<feature type="compositionally biased region" description="Basic and acidic residues" evidence="1">
    <location>
        <begin position="868"/>
        <end position="882"/>
    </location>
</feature>
<name>A0A0C3QX90_9AGAM</name>
<feature type="region of interest" description="Disordered" evidence="1">
    <location>
        <begin position="821"/>
        <end position="892"/>
    </location>
</feature>
<feature type="non-terminal residue" evidence="2">
    <location>
        <position position="1"/>
    </location>
</feature>
<feature type="compositionally biased region" description="Basic and acidic residues" evidence="1">
    <location>
        <begin position="824"/>
        <end position="839"/>
    </location>
</feature>
<protein>
    <submittedName>
        <fullName evidence="2">Glycoside hydrolase family 10 protein</fullName>
    </submittedName>
</protein>
<reference evidence="3" key="2">
    <citation type="submission" date="2015-01" db="EMBL/GenBank/DDBJ databases">
        <title>Evolutionary Origins and Diversification of the Mycorrhizal Mutualists.</title>
        <authorList>
            <consortium name="DOE Joint Genome Institute"/>
            <consortium name="Mycorrhizal Genomics Consortium"/>
            <person name="Kohler A."/>
            <person name="Kuo A."/>
            <person name="Nagy L.G."/>
            <person name="Floudas D."/>
            <person name="Copeland A."/>
            <person name="Barry K.W."/>
            <person name="Cichocki N."/>
            <person name="Veneault-Fourrey C."/>
            <person name="LaButti K."/>
            <person name="Lindquist E.A."/>
            <person name="Lipzen A."/>
            <person name="Lundell T."/>
            <person name="Morin E."/>
            <person name="Murat C."/>
            <person name="Riley R."/>
            <person name="Ohm R."/>
            <person name="Sun H."/>
            <person name="Tunlid A."/>
            <person name="Henrissat B."/>
            <person name="Grigoriev I.V."/>
            <person name="Hibbett D.S."/>
            <person name="Martin F."/>
        </authorList>
    </citation>
    <scope>NUCLEOTIDE SEQUENCE [LARGE SCALE GENOMIC DNA]</scope>
    <source>
        <strain evidence="3">MUT 4182</strain>
    </source>
</reference>
<dbReference type="AlphaFoldDB" id="A0A0C3QX90"/>
<feature type="compositionally biased region" description="Pro residues" evidence="1">
    <location>
        <begin position="494"/>
        <end position="507"/>
    </location>
</feature>
<accession>A0A0C3QX90</accession>
<dbReference type="EMBL" id="KN822947">
    <property type="protein sequence ID" value="KIO33639.1"/>
    <property type="molecule type" value="Genomic_DNA"/>
</dbReference>
<proteinExistence type="predicted"/>
<dbReference type="OrthoDB" id="3199068at2759"/>
<sequence length="906" mass="103327">AILAIWYFWSVNQPGPLRLEPFCSSISQVEDIIFHVPTRRLKESPYFRDMIEEPHTGLESEGKSNDHPIFLSGISAFEMTSFLDASEASFLWGDPQLDFSQWAAALHLATMWNFDDIRQMIIDHMDRTISTADPIDRVDTSFKCNVEKWLHPAYQALVQRGESLKDEEVERLGLRRSAALWRIRESLAFEQVPSGLICPKCNYGCSCGDCDSCRALQFRQRLLASRSGDCEDEVKSDQRWNSSVSDALDLIKLEPALSFKCIYARVYTSYGRIANSDPLLMLAVILIVQHITLNLLSPPMSSRGSSKPSYQVEDVIFHIPKRLLKQSQFFREMIKETHTGLELEGKDNEHPVSLGGISAFDMTSFLDVTQSPQWTAALHLATMWSFDDIRRKIIEQVNKMISAADPIDRIDASLKCRVRKWLHPAYVVLCKRKTGLTDAEAERLGLRRSTAIWRVRESLRPIQSPAPQPQPSPGWAGYSGYGPPPSPARYGGRGPPPLEWPPRPAPASPVQHLNSGSSNVNLSDAKALDLIKKEEALNSEGGRKGAEHPIRLDGISAFEMKSFLKAIDSSEGPFLQMQKLRGWAFGECDEMEGGRYIMEFHLFGPSTPTLREREVPPWSRFILAINGGVHLIPPDRGENDNMEFTTSNIANKQTRSLSYGPLIPLRHLRQSQFFRDMINEVHTGSEGEGKSDELPIYLSGISAFEMESFLRAIDSPLTFSQWASALHLATMWNFDEIRERVISQMDKMISTADVFERIDASLKCRVEKWLHPAYETLCTRSETLSDSEAERLGFRRAAAIWRIRERFLSDQIPWTAYNRRFSRRKEPEPDDQPRKEDPKQSAYYQEPEKEPEKEPEPDEPKQSTYYQEPEKEPEGLYYDDPHPSNSRSRANVRVMIEREQSLKFPS</sequence>
<feature type="region of interest" description="Disordered" evidence="1">
    <location>
        <begin position="459"/>
        <end position="520"/>
    </location>
</feature>
<evidence type="ECO:0000256" key="1">
    <source>
        <dbReference type="SAM" id="MobiDB-lite"/>
    </source>
</evidence>
<organism evidence="2 3">
    <name type="scientific">Tulasnella calospora MUT 4182</name>
    <dbReference type="NCBI Taxonomy" id="1051891"/>
    <lineage>
        <taxon>Eukaryota</taxon>
        <taxon>Fungi</taxon>
        <taxon>Dikarya</taxon>
        <taxon>Basidiomycota</taxon>
        <taxon>Agaricomycotina</taxon>
        <taxon>Agaricomycetes</taxon>
        <taxon>Cantharellales</taxon>
        <taxon>Tulasnellaceae</taxon>
        <taxon>Tulasnella</taxon>
    </lineage>
</organism>
<dbReference type="Proteomes" id="UP000054248">
    <property type="component" value="Unassembled WGS sequence"/>
</dbReference>
<dbReference type="STRING" id="1051891.A0A0C3QX90"/>
<dbReference type="HOGENOM" id="CLU_320467_0_0_1"/>
<evidence type="ECO:0000313" key="3">
    <source>
        <dbReference type="Proteomes" id="UP000054248"/>
    </source>
</evidence>
<keyword evidence="2" id="KW-0378">Hydrolase</keyword>
<dbReference type="GO" id="GO:0016787">
    <property type="term" value="F:hydrolase activity"/>
    <property type="evidence" value="ECO:0007669"/>
    <property type="project" value="UniProtKB-KW"/>
</dbReference>
<reference evidence="2 3" key="1">
    <citation type="submission" date="2014-04" db="EMBL/GenBank/DDBJ databases">
        <authorList>
            <consortium name="DOE Joint Genome Institute"/>
            <person name="Kuo A."/>
            <person name="Girlanda M."/>
            <person name="Perotto S."/>
            <person name="Kohler A."/>
            <person name="Nagy L.G."/>
            <person name="Floudas D."/>
            <person name="Copeland A."/>
            <person name="Barry K.W."/>
            <person name="Cichocki N."/>
            <person name="Veneault-Fourrey C."/>
            <person name="LaButti K."/>
            <person name="Lindquist E.A."/>
            <person name="Lipzen A."/>
            <person name="Lundell T."/>
            <person name="Morin E."/>
            <person name="Murat C."/>
            <person name="Sun H."/>
            <person name="Tunlid A."/>
            <person name="Henrissat B."/>
            <person name="Grigoriev I.V."/>
            <person name="Hibbett D.S."/>
            <person name="Martin F."/>
            <person name="Nordberg H.P."/>
            <person name="Cantor M.N."/>
            <person name="Hua S.X."/>
        </authorList>
    </citation>
    <scope>NUCLEOTIDE SEQUENCE [LARGE SCALE GENOMIC DNA]</scope>
    <source>
        <strain evidence="2 3">MUT 4182</strain>
    </source>
</reference>
<gene>
    <name evidence="2" type="ORF">M407DRAFT_231794</name>
</gene>